<dbReference type="EMBL" id="VFQX01000013">
    <property type="protein sequence ID" value="KAF0981725.1"/>
    <property type="molecule type" value="Genomic_DNA"/>
</dbReference>
<keyword evidence="1" id="KW-0472">Membrane</keyword>
<dbReference type="RefSeq" id="XP_044566438.1">
    <property type="nucleotide sequence ID" value="XM_044702896.1"/>
</dbReference>
<keyword evidence="3" id="KW-1185">Reference proteome</keyword>
<protein>
    <submittedName>
        <fullName evidence="2">Uncharacterized protein</fullName>
    </submittedName>
</protein>
<name>A0A6A5C8K6_NAEFO</name>
<dbReference type="AlphaFoldDB" id="A0A6A5C8K6"/>
<feature type="transmembrane region" description="Helical" evidence="1">
    <location>
        <begin position="503"/>
        <end position="529"/>
    </location>
</feature>
<organism evidence="2 3">
    <name type="scientific">Naegleria fowleri</name>
    <name type="common">Brain eating amoeba</name>
    <dbReference type="NCBI Taxonomy" id="5763"/>
    <lineage>
        <taxon>Eukaryota</taxon>
        <taxon>Discoba</taxon>
        <taxon>Heterolobosea</taxon>
        <taxon>Tetramitia</taxon>
        <taxon>Eutetramitia</taxon>
        <taxon>Vahlkampfiidae</taxon>
        <taxon>Naegleria</taxon>
    </lineage>
</organism>
<accession>A0A6A5C8K6</accession>
<dbReference type="OrthoDB" id="10252691at2759"/>
<dbReference type="VEuPathDB" id="AmoebaDB:NfTy_040030"/>
<evidence type="ECO:0000313" key="2">
    <source>
        <dbReference type="EMBL" id="KAF0981725.1"/>
    </source>
</evidence>
<reference evidence="2 3" key="1">
    <citation type="journal article" date="2019" name="Sci. Rep.">
        <title>Nanopore sequencing improves the draft genome of the human pathogenic amoeba Naegleria fowleri.</title>
        <authorList>
            <person name="Liechti N."/>
            <person name="Schurch N."/>
            <person name="Bruggmann R."/>
            <person name="Wittwer M."/>
        </authorList>
    </citation>
    <scope>NUCLEOTIDE SEQUENCE [LARGE SCALE GENOMIC DNA]</scope>
    <source>
        <strain evidence="2 3">ATCC 30894</strain>
    </source>
</reference>
<dbReference type="OMA" id="IFVYENW"/>
<gene>
    <name evidence="2" type="ORF">FDP41_012382</name>
</gene>
<sequence length="545" mass="63155">MKHVEEALTSDREKEIAIKDRYPFYYNTSWSNFNIITRNMSSSADEELFIATDIEDVYTNRIYVFVKLSQLYLNSSKDTYSKLYLLRVYDQQIAGNDSDEYNFDLTDQEVFLLPDYLKCTAMSVDRYSKVLLLTFVHLSNAISTLTNTPSFCQRLFMISTWYGNLTMINSEGMLLEDTCLGSGLDPTVGNRVTNNIEVDSTSRLVYILSAAYSYINYEPRLLKLKLVDSGADVPSLSYQGCLLLDSLNNYIILNIYSEISNVGNVVNRFLYIGVHYLRKNEDIITTEVKQIDLVSFKETKSINILPNEQSVHSNIKVSKSDATEIFVVVKYYLKEFCLIQKVDMMQGQIYYQSSGVRCEDFRTGDILLDTSPFDLFFVTNTHIDNYLSSFSMVGGPFSSKEPPEYKDFSINDPRLNFPYRDEIILASNLKLRWRFLSLDSYTTYEHEDDYGFIREYYPVIAIVSMESDMPFQKYLFILSSIEIDVSPPYTSSQSLYIFVYENWFTTTLASALLLIVLIILTTLLMRCGIKRVKKWRKRGFERIDD</sequence>
<evidence type="ECO:0000313" key="3">
    <source>
        <dbReference type="Proteomes" id="UP000444721"/>
    </source>
</evidence>
<proteinExistence type="predicted"/>
<dbReference type="VEuPathDB" id="AmoebaDB:FDP41_012382"/>
<keyword evidence="1" id="KW-1133">Transmembrane helix</keyword>
<keyword evidence="1" id="KW-0812">Transmembrane</keyword>
<dbReference type="Proteomes" id="UP000444721">
    <property type="component" value="Unassembled WGS sequence"/>
</dbReference>
<dbReference type="VEuPathDB" id="AmoebaDB:NF0071750"/>
<comment type="caution">
    <text evidence="2">The sequence shown here is derived from an EMBL/GenBank/DDBJ whole genome shotgun (WGS) entry which is preliminary data.</text>
</comment>
<dbReference type="GeneID" id="68119597"/>
<evidence type="ECO:0000256" key="1">
    <source>
        <dbReference type="SAM" id="Phobius"/>
    </source>
</evidence>